<feature type="region of interest" description="Disordered" evidence="4">
    <location>
        <begin position="1"/>
        <end position="48"/>
    </location>
</feature>
<reference evidence="5" key="1">
    <citation type="submission" date="2013-08" db="EMBL/GenBank/DDBJ databases">
        <title>Oryza genome evolution.</title>
        <authorList>
            <person name="Wing R.A."/>
            <person name="Panaud O."/>
            <person name="Oliveira A.C."/>
        </authorList>
    </citation>
    <scope>NUCLEOTIDE SEQUENCE</scope>
</reference>
<dbReference type="AlphaFoldDB" id="A0A0D9YCB1"/>
<evidence type="ECO:0000256" key="3">
    <source>
        <dbReference type="PROSITE-ProRule" id="PRU00708"/>
    </source>
</evidence>
<evidence type="ECO:0000313" key="5">
    <source>
        <dbReference type="EnsemblPlants" id="OGLUM01G28140.1"/>
    </source>
</evidence>
<dbReference type="GO" id="GO:0009451">
    <property type="term" value="P:RNA modification"/>
    <property type="evidence" value="ECO:0007669"/>
    <property type="project" value="InterPro"/>
</dbReference>
<dbReference type="NCBIfam" id="TIGR00756">
    <property type="entry name" value="PPR"/>
    <property type="match status" value="1"/>
</dbReference>
<dbReference type="InterPro" id="IPR002885">
    <property type="entry name" value="PPR_rpt"/>
</dbReference>
<evidence type="ECO:0000256" key="2">
    <source>
        <dbReference type="ARBA" id="ARBA00022946"/>
    </source>
</evidence>
<proteinExistence type="predicted"/>
<dbReference type="InterPro" id="IPR046960">
    <property type="entry name" value="PPR_At4g14850-like_plant"/>
</dbReference>
<reference evidence="5" key="3">
    <citation type="submission" date="2018-05" db="EMBL/GenBank/DDBJ databases">
        <title>OgluRS3 (Oryza glumaepatula Reference Sequence Version 3).</title>
        <authorList>
            <person name="Zhang J."/>
            <person name="Kudrna D."/>
            <person name="Lee S."/>
            <person name="Talag J."/>
            <person name="Welchert J."/>
            <person name="Wing R.A."/>
        </authorList>
    </citation>
    <scope>NUCLEOTIDE SEQUENCE [LARGE SCALE GENOMIC DNA]</scope>
</reference>
<organism evidence="5">
    <name type="scientific">Oryza glumipatula</name>
    <dbReference type="NCBI Taxonomy" id="40148"/>
    <lineage>
        <taxon>Eukaryota</taxon>
        <taxon>Viridiplantae</taxon>
        <taxon>Streptophyta</taxon>
        <taxon>Embryophyta</taxon>
        <taxon>Tracheophyta</taxon>
        <taxon>Spermatophyta</taxon>
        <taxon>Magnoliopsida</taxon>
        <taxon>Liliopsida</taxon>
        <taxon>Poales</taxon>
        <taxon>Poaceae</taxon>
        <taxon>BOP clade</taxon>
        <taxon>Oryzoideae</taxon>
        <taxon>Oryzeae</taxon>
        <taxon>Oryzinae</taxon>
        <taxon>Oryza</taxon>
    </lineage>
</organism>
<name>A0A0D9YCB1_9ORYZ</name>
<dbReference type="Gene3D" id="1.25.40.10">
    <property type="entry name" value="Tetratricopeptide repeat domain"/>
    <property type="match status" value="1"/>
</dbReference>
<dbReference type="Proteomes" id="UP000026961">
    <property type="component" value="Chromosome 1"/>
</dbReference>
<sequence length="165" mass="18263">MLSTARERVAATARQERPTAWRRTRSRREREARDGGSNGGTEREQDVAVHEEAVERWPVLGLLRPPVAGFHQYTYTSMILGLAMHGRSEDALSLFAGMQRAGVMPNEVTLLGVLTACCHAGLVEEGLQQLDTMRRNEIDKVPGCSLIEIDGVVHEFKAIPANSIR</sequence>
<dbReference type="eggNOG" id="KOG4197">
    <property type="taxonomic scope" value="Eukaryota"/>
</dbReference>
<reference evidence="5" key="2">
    <citation type="submission" date="2015-04" db="UniProtKB">
        <authorList>
            <consortium name="EnsemblPlants"/>
        </authorList>
    </citation>
    <scope>IDENTIFICATION</scope>
</reference>
<feature type="compositionally biased region" description="Basic and acidic residues" evidence="4">
    <location>
        <begin position="1"/>
        <end position="19"/>
    </location>
</feature>
<dbReference type="PANTHER" id="PTHR47926">
    <property type="entry name" value="PENTATRICOPEPTIDE REPEAT-CONTAINING PROTEIN"/>
    <property type="match status" value="1"/>
</dbReference>
<evidence type="ECO:0000256" key="1">
    <source>
        <dbReference type="ARBA" id="ARBA00022737"/>
    </source>
</evidence>
<dbReference type="EnsemblPlants" id="OGLUM01G28140.1">
    <property type="protein sequence ID" value="OGLUM01G28140.1"/>
    <property type="gene ID" value="OGLUM01G28140"/>
</dbReference>
<protein>
    <recommendedName>
        <fullName evidence="7">Pentacotripeptide-repeat region of PRORP domain-containing protein</fullName>
    </recommendedName>
</protein>
<dbReference type="Pfam" id="PF13041">
    <property type="entry name" value="PPR_2"/>
    <property type="match status" value="1"/>
</dbReference>
<dbReference type="PANTHER" id="PTHR47926:SF437">
    <property type="entry name" value="PENTACOTRIPEPTIDE-REPEAT REGION OF PRORP DOMAIN-CONTAINING PROTEIN"/>
    <property type="match status" value="1"/>
</dbReference>
<keyword evidence="1" id="KW-0677">Repeat</keyword>
<dbReference type="PROSITE" id="PS51375">
    <property type="entry name" value="PPR"/>
    <property type="match status" value="1"/>
</dbReference>
<dbReference type="Gramene" id="OGLUM01G28140.1">
    <property type="protein sequence ID" value="OGLUM01G28140.1"/>
    <property type="gene ID" value="OGLUM01G28140"/>
</dbReference>
<feature type="repeat" description="PPR" evidence="3">
    <location>
        <begin position="71"/>
        <end position="105"/>
    </location>
</feature>
<dbReference type="HOGENOM" id="CLU_1682434_0_0_1"/>
<evidence type="ECO:0008006" key="7">
    <source>
        <dbReference type="Google" id="ProtNLM"/>
    </source>
</evidence>
<evidence type="ECO:0000313" key="6">
    <source>
        <dbReference type="Proteomes" id="UP000026961"/>
    </source>
</evidence>
<accession>A0A0D9YCB1</accession>
<dbReference type="InterPro" id="IPR011990">
    <property type="entry name" value="TPR-like_helical_dom_sf"/>
</dbReference>
<dbReference type="GO" id="GO:0003723">
    <property type="term" value="F:RNA binding"/>
    <property type="evidence" value="ECO:0007669"/>
    <property type="project" value="InterPro"/>
</dbReference>
<keyword evidence="2" id="KW-0809">Transit peptide</keyword>
<dbReference type="STRING" id="40148.A0A0D9YCB1"/>
<keyword evidence="6" id="KW-1185">Reference proteome</keyword>
<evidence type="ECO:0000256" key="4">
    <source>
        <dbReference type="SAM" id="MobiDB-lite"/>
    </source>
</evidence>